<feature type="compositionally biased region" description="Low complexity" evidence="1">
    <location>
        <begin position="148"/>
        <end position="168"/>
    </location>
</feature>
<feature type="region of interest" description="Disordered" evidence="1">
    <location>
        <begin position="1"/>
        <end position="47"/>
    </location>
</feature>
<gene>
    <name evidence="2" type="ORF">BABINDRAFT_164844</name>
</gene>
<feature type="compositionally biased region" description="Polar residues" evidence="1">
    <location>
        <begin position="170"/>
        <end position="180"/>
    </location>
</feature>
<dbReference type="RefSeq" id="XP_018988467.1">
    <property type="nucleotide sequence ID" value="XM_019130287.1"/>
</dbReference>
<dbReference type="AlphaFoldDB" id="A0A1E3QZM5"/>
<accession>A0A1E3QZM5</accession>
<reference evidence="3" key="1">
    <citation type="submission" date="2016-05" db="EMBL/GenBank/DDBJ databases">
        <title>Comparative genomics of biotechnologically important yeasts.</title>
        <authorList>
            <consortium name="DOE Joint Genome Institute"/>
            <person name="Riley R."/>
            <person name="Haridas S."/>
            <person name="Wolfe K.H."/>
            <person name="Lopes M.R."/>
            <person name="Hittinger C.T."/>
            <person name="Goker M."/>
            <person name="Salamov A."/>
            <person name="Wisecaver J."/>
            <person name="Long T.M."/>
            <person name="Aerts A.L."/>
            <person name="Barry K."/>
            <person name="Choi C."/>
            <person name="Clum A."/>
            <person name="Coughlan A.Y."/>
            <person name="Deshpande S."/>
            <person name="Douglass A.P."/>
            <person name="Hanson S.J."/>
            <person name="Klenk H.-P."/>
            <person name="Labutti K."/>
            <person name="Lapidus A."/>
            <person name="Lindquist E."/>
            <person name="Lipzen A."/>
            <person name="Meier-Kolthoff J.P."/>
            <person name="Ohm R.A."/>
            <person name="Otillar R.P."/>
            <person name="Pangilinan J."/>
            <person name="Peng Y."/>
            <person name="Rokas A."/>
            <person name="Rosa C.A."/>
            <person name="Scheuner C."/>
            <person name="Sibirny A.A."/>
            <person name="Slot J.C."/>
            <person name="Stielow J.B."/>
            <person name="Sun H."/>
            <person name="Kurtzman C.P."/>
            <person name="Blackwell M."/>
            <person name="Grigoriev I.V."/>
            <person name="Jeffries T.W."/>
        </authorList>
    </citation>
    <scope>NUCLEOTIDE SEQUENCE [LARGE SCALE GENOMIC DNA]</scope>
    <source>
        <strain evidence="3">NRRL Y-12698</strain>
    </source>
</reference>
<name>A0A1E3QZM5_9ASCO</name>
<keyword evidence="3" id="KW-1185">Reference proteome</keyword>
<evidence type="ECO:0000313" key="2">
    <source>
        <dbReference type="EMBL" id="ODQ83139.1"/>
    </source>
</evidence>
<sequence length="180" mass="20211">MSHIKHPTPHTTQSVDYSTLGISRPQQMRSSDMLKLEEAPPPARTPDMYSILPQYQSVGYTHNAKRLEEETDPFVEPIQKHLSQTSLSGPRKSDRVEFREAYREAEIQEAVPQPPLFRRMSSQEARHDSQNDSCGIFSDNYRVHDLNGSAKRSGSYSGSSEGPTSHSESIFDSSSRSPTA</sequence>
<dbReference type="EMBL" id="KV454426">
    <property type="protein sequence ID" value="ODQ83139.1"/>
    <property type="molecule type" value="Genomic_DNA"/>
</dbReference>
<feature type="region of interest" description="Disordered" evidence="1">
    <location>
        <begin position="106"/>
        <end position="180"/>
    </location>
</feature>
<proteinExistence type="predicted"/>
<protein>
    <submittedName>
        <fullName evidence="2">Uncharacterized protein</fullName>
    </submittedName>
</protein>
<evidence type="ECO:0000256" key="1">
    <source>
        <dbReference type="SAM" id="MobiDB-lite"/>
    </source>
</evidence>
<organism evidence="2 3">
    <name type="scientific">Babjeviella inositovora NRRL Y-12698</name>
    <dbReference type="NCBI Taxonomy" id="984486"/>
    <lineage>
        <taxon>Eukaryota</taxon>
        <taxon>Fungi</taxon>
        <taxon>Dikarya</taxon>
        <taxon>Ascomycota</taxon>
        <taxon>Saccharomycotina</taxon>
        <taxon>Pichiomycetes</taxon>
        <taxon>Serinales incertae sedis</taxon>
        <taxon>Babjeviella</taxon>
    </lineage>
</organism>
<dbReference type="Proteomes" id="UP000094336">
    <property type="component" value="Unassembled WGS sequence"/>
</dbReference>
<evidence type="ECO:0000313" key="3">
    <source>
        <dbReference type="Proteomes" id="UP000094336"/>
    </source>
</evidence>
<feature type="compositionally biased region" description="Polar residues" evidence="1">
    <location>
        <begin position="9"/>
        <end position="30"/>
    </location>
</feature>
<dbReference type="GeneID" id="30148140"/>